<dbReference type="InterPro" id="IPR039424">
    <property type="entry name" value="SBP_5"/>
</dbReference>
<dbReference type="HOGENOM" id="CLU_017028_0_3_11"/>
<evidence type="ECO:0000259" key="2">
    <source>
        <dbReference type="Pfam" id="PF00496"/>
    </source>
</evidence>
<name>J0X1Q3_9BIFI</name>
<dbReference type="GO" id="GO:1904680">
    <property type="term" value="F:peptide transmembrane transporter activity"/>
    <property type="evidence" value="ECO:0007669"/>
    <property type="project" value="TreeGrafter"/>
</dbReference>
<gene>
    <name evidence="3" type="ORF">HMPREF9156_00095</name>
</gene>
<evidence type="ECO:0000256" key="1">
    <source>
        <dbReference type="SAM" id="SignalP"/>
    </source>
</evidence>
<feature type="chain" id="PRO_5003741542" description="Solute-binding protein family 5 domain-containing protein" evidence="1">
    <location>
        <begin position="35"/>
        <end position="568"/>
    </location>
</feature>
<evidence type="ECO:0000313" key="3">
    <source>
        <dbReference type="EMBL" id="EJD65331.1"/>
    </source>
</evidence>
<dbReference type="STRING" id="857290.HMPREF9156_00095"/>
<dbReference type="CDD" id="cd00995">
    <property type="entry name" value="PBP2_NikA_DppA_OppA_like"/>
    <property type="match status" value="1"/>
</dbReference>
<keyword evidence="1" id="KW-0732">Signal</keyword>
<protein>
    <recommendedName>
        <fullName evidence="2">Solute-binding protein family 5 domain-containing protein</fullName>
    </recommendedName>
</protein>
<dbReference type="AlphaFoldDB" id="J0X1Q3"/>
<dbReference type="GO" id="GO:0042597">
    <property type="term" value="C:periplasmic space"/>
    <property type="evidence" value="ECO:0007669"/>
    <property type="project" value="UniProtKB-ARBA"/>
</dbReference>
<dbReference type="PIRSF" id="PIRSF002741">
    <property type="entry name" value="MppA"/>
    <property type="match status" value="1"/>
</dbReference>
<dbReference type="GO" id="GO:0043190">
    <property type="term" value="C:ATP-binding cassette (ABC) transporter complex"/>
    <property type="evidence" value="ECO:0007669"/>
    <property type="project" value="InterPro"/>
</dbReference>
<keyword evidence="4" id="KW-1185">Reference proteome</keyword>
<feature type="signal peptide" evidence="1">
    <location>
        <begin position="1"/>
        <end position="34"/>
    </location>
</feature>
<proteinExistence type="predicted"/>
<accession>J0X1Q3</accession>
<dbReference type="SUPFAM" id="SSF53850">
    <property type="entry name" value="Periplasmic binding protein-like II"/>
    <property type="match status" value="1"/>
</dbReference>
<dbReference type="Gene3D" id="3.40.190.10">
    <property type="entry name" value="Periplasmic binding protein-like II"/>
    <property type="match status" value="1"/>
</dbReference>
<feature type="domain" description="Solute-binding protein family 5" evidence="2">
    <location>
        <begin position="95"/>
        <end position="479"/>
    </location>
</feature>
<dbReference type="eggNOG" id="COG4166">
    <property type="taxonomic scope" value="Bacteria"/>
</dbReference>
<sequence>MAVHGRIKRWHAGIASLCAAVLCIGLGGCGNSTAAVPSSSGGSRNTDLSKIITAYNTWPVDAITPGKAQGGSSTRITDLLFAGLVSNDSSGKWHYDAAVSIEPNDDYTQFTVTLRPDMAFSDGTNVTSESFTKAWSYEANIRHHQPNAGYLSLISGYDDLRRSDIADDAQLSGLNIIDDTTFTIELSKPCLTFISMLANRAFYPLPQSFYADPSGFEKAPVGNGPYRLWHWDPLGHPQSMTLIPHLNYHSVNSARNDGIRFVFYSDSRRAYKDLQDGKLDVLDTVPGNKYKTFASDKNAIAVNGSGSRIQMLMVSQDYPHFGFDDEGLMRRQAISRALKRTSLISDTMPNLALPATDFLSPGIAAYTDSLSGGEVFTYSKAQARALWAKADSIRPWGSDDAIRISYDAQADNKALYDSIARQLEDVLGVKVELAAVPSTGEFYGKIKRREISGFAGITWSPSFLTPWEYLKPLYSTDSANADGSFNLSGYADDDFTAMLSKALTAATASSSSGLYQSAEETLLQQLPGIPLVYKNSFGVSSATTSGFSLNSNGVPRYYQIRRDSRYLL</sequence>
<evidence type="ECO:0000313" key="4">
    <source>
        <dbReference type="Proteomes" id="UP000006415"/>
    </source>
</evidence>
<dbReference type="PANTHER" id="PTHR30290:SF83">
    <property type="entry name" value="ABC TRANSPORTER SUBSTRATE-BINDING PROTEIN"/>
    <property type="match status" value="1"/>
</dbReference>
<dbReference type="PROSITE" id="PS51257">
    <property type="entry name" value="PROKAR_LIPOPROTEIN"/>
    <property type="match status" value="1"/>
</dbReference>
<comment type="caution">
    <text evidence="3">The sequence shown here is derived from an EMBL/GenBank/DDBJ whole genome shotgun (WGS) entry which is preliminary data.</text>
</comment>
<dbReference type="EMBL" id="AGZS01000001">
    <property type="protein sequence ID" value="EJD65331.1"/>
    <property type="molecule type" value="Genomic_DNA"/>
</dbReference>
<dbReference type="Gene3D" id="3.90.76.10">
    <property type="entry name" value="Dipeptide-binding Protein, Domain 1"/>
    <property type="match status" value="1"/>
</dbReference>
<dbReference type="Pfam" id="PF00496">
    <property type="entry name" value="SBP_bac_5"/>
    <property type="match status" value="1"/>
</dbReference>
<dbReference type="InterPro" id="IPR000914">
    <property type="entry name" value="SBP_5_dom"/>
</dbReference>
<dbReference type="InterPro" id="IPR030678">
    <property type="entry name" value="Peptide/Ni-bd"/>
</dbReference>
<dbReference type="PANTHER" id="PTHR30290">
    <property type="entry name" value="PERIPLASMIC BINDING COMPONENT OF ABC TRANSPORTER"/>
    <property type="match status" value="1"/>
</dbReference>
<dbReference type="Proteomes" id="UP000006415">
    <property type="component" value="Unassembled WGS sequence"/>
</dbReference>
<organism evidence="3 4">
    <name type="scientific">Scardovia wiggsiae F0424</name>
    <dbReference type="NCBI Taxonomy" id="857290"/>
    <lineage>
        <taxon>Bacteria</taxon>
        <taxon>Bacillati</taxon>
        <taxon>Actinomycetota</taxon>
        <taxon>Actinomycetes</taxon>
        <taxon>Bifidobacteriales</taxon>
        <taxon>Bifidobacteriaceae</taxon>
        <taxon>Scardovia</taxon>
    </lineage>
</organism>
<dbReference type="GO" id="GO:0015833">
    <property type="term" value="P:peptide transport"/>
    <property type="evidence" value="ECO:0007669"/>
    <property type="project" value="TreeGrafter"/>
</dbReference>
<reference evidence="3 4" key="1">
    <citation type="submission" date="2012-01" db="EMBL/GenBank/DDBJ databases">
        <title>The Genome Sequence of Scardovia wiggsiae F0424.</title>
        <authorList>
            <consortium name="The Broad Institute Genome Sequencing Platform"/>
            <person name="Earl A."/>
            <person name="Ward D."/>
            <person name="Feldgarden M."/>
            <person name="Gevers D."/>
            <person name="Izard J."/>
            <person name="Ganesan A."/>
            <person name="Baranova O.V."/>
            <person name="Blanton J.M."/>
            <person name="Tanner A.C."/>
            <person name="Mathney J."/>
            <person name="Dewhirst F.E."/>
            <person name="Young S.K."/>
            <person name="Zeng Q."/>
            <person name="Gargeya S."/>
            <person name="Fitzgerald M."/>
            <person name="Haas B."/>
            <person name="Abouelleil A."/>
            <person name="Alvarado L."/>
            <person name="Arachchi H.M."/>
            <person name="Berlin A."/>
            <person name="Chapman S.B."/>
            <person name="Gearin G."/>
            <person name="Goldberg J."/>
            <person name="Griggs A."/>
            <person name="Gujja S."/>
            <person name="Hansen M."/>
            <person name="Heiman D."/>
            <person name="Howarth C."/>
            <person name="Larimer J."/>
            <person name="Lui A."/>
            <person name="MacDonald P.J.P."/>
            <person name="McCowen C."/>
            <person name="Montmayeur A."/>
            <person name="Murphy C."/>
            <person name="Neiman D."/>
            <person name="Pearson M."/>
            <person name="Priest M."/>
            <person name="Roberts A."/>
            <person name="Saif S."/>
            <person name="Shea T."/>
            <person name="Sisk P."/>
            <person name="Stolte C."/>
            <person name="Sykes S."/>
            <person name="Wortman J."/>
            <person name="Nusbaum C."/>
            <person name="Birren B."/>
        </authorList>
    </citation>
    <scope>NUCLEOTIDE SEQUENCE [LARGE SCALE GENOMIC DNA]</scope>
    <source>
        <strain evidence="3 4">F0424</strain>
    </source>
</reference>
<dbReference type="Gene3D" id="3.10.105.10">
    <property type="entry name" value="Dipeptide-binding Protein, Domain 3"/>
    <property type="match status" value="1"/>
</dbReference>